<accession>A0A1I8AZE2</accession>
<feature type="chain" id="PRO_5009315278" evidence="2">
    <location>
        <begin position="22"/>
        <end position="91"/>
    </location>
</feature>
<evidence type="ECO:0000313" key="3">
    <source>
        <dbReference type="Proteomes" id="UP000095281"/>
    </source>
</evidence>
<feature type="signal peptide" evidence="2">
    <location>
        <begin position="1"/>
        <end position="21"/>
    </location>
</feature>
<evidence type="ECO:0000256" key="2">
    <source>
        <dbReference type="SAM" id="SignalP"/>
    </source>
</evidence>
<keyword evidence="2" id="KW-0732">Signal</keyword>
<feature type="compositionally biased region" description="Polar residues" evidence="1">
    <location>
        <begin position="42"/>
        <end position="57"/>
    </location>
</feature>
<proteinExistence type="predicted"/>
<evidence type="ECO:0000313" key="4">
    <source>
        <dbReference type="WBParaSite" id="MhA1_Contig1079.frz3.gene3"/>
    </source>
</evidence>
<organism evidence="3 4">
    <name type="scientific">Meloidogyne hapla</name>
    <name type="common">Root-knot nematode worm</name>
    <dbReference type="NCBI Taxonomy" id="6305"/>
    <lineage>
        <taxon>Eukaryota</taxon>
        <taxon>Metazoa</taxon>
        <taxon>Ecdysozoa</taxon>
        <taxon>Nematoda</taxon>
        <taxon>Chromadorea</taxon>
        <taxon>Rhabditida</taxon>
        <taxon>Tylenchina</taxon>
        <taxon>Tylenchomorpha</taxon>
        <taxon>Tylenchoidea</taxon>
        <taxon>Meloidogynidae</taxon>
        <taxon>Meloidogyninae</taxon>
        <taxon>Meloidogyne</taxon>
    </lineage>
</organism>
<protein>
    <submittedName>
        <fullName evidence="4">Uncharacterized protein</fullName>
    </submittedName>
</protein>
<sequence>MNVAIIIVIILFQIIFESSLGDDQTRSSPSPPTYISLDSIGKKNTFQRQPSQSKSETSYKINKFLKNLKQIVNKPVIYNEEKFNEENRRQK</sequence>
<keyword evidence="3" id="KW-1185">Reference proteome</keyword>
<dbReference type="AlphaFoldDB" id="A0A1I8AZE2"/>
<feature type="region of interest" description="Disordered" evidence="1">
    <location>
        <begin position="21"/>
        <end position="57"/>
    </location>
</feature>
<dbReference type="Proteomes" id="UP000095281">
    <property type="component" value="Unplaced"/>
</dbReference>
<dbReference type="WBParaSite" id="MhA1_Contig1079.frz3.gene3">
    <property type="protein sequence ID" value="MhA1_Contig1079.frz3.gene3"/>
    <property type="gene ID" value="MhA1_Contig1079.frz3.gene3"/>
</dbReference>
<name>A0A1I8AZE2_MELHA</name>
<reference evidence="4" key="1">
    <citation type="submission" date="2016-11" db="UniProtKB">
        <authorList>
            <consortium name="WormBaseParasite"/>
        </authorList>
    </citation>
    <scope>IDENTIFICATION</scope>
</reference>
<evidence type="ECO:0000256" key="1">
    <source>
        <dbReference type="SAM" id="MobiDB-lite"/>
    </source>
</evidence>